<dbReference type="PANTHER" id="PTHR31949:SF37">
    <property type="entry name" value="OS01G0819000 PROTEIN"/>
    <property type="match status" value="1"/>
</dbReference>
<dbReference type="AlphaFoldDB" id="A0A1D6N8C8"/>
<dbReference type="EMBL" id="CM007649">
    <property type="protein sequence ID" value="ONM36837.1"/>
    <property type="molecule type" value="Genomic_DNA"/>
</dbReference>
<proteinExistence type="predicted"/>
<gene>
    <name evidence="1" type="ORF">ZEAMMB73_Zm00001d043074</name>
</gene>
<evidence type="ECO:0000313" key="1">
    <source>
        <dbReference type="EMBL" id="ONM36837.1"/>
    </source>
</evidence>
<organism evidence="1">
    <name type="scientific">Zea mays</name>
    <name type="common">Maize</name>
    <dbReference type="NCBI Taxonomy" id="4577"/>
    <lineage>
        <taxon>Eukaryota</taxon>
        <taxon>Viridiplantae</taxon>
        <taxon>Streptophyta</taxon>
        <taxon>Embryophyta</taxon>
        <taxon>Tracheophyta</taxon>
        <taxon>Spermatophyta</taxon>
        <taxon>Magnoliopsida</taxon>
        <taxon>Liliopsida</taxon>
        <taxon>Poales</taxon>
        <taxon>Poaceae</taxon>
        <taxon>PACMAD clade</taxon>
        <taxon>Panicoideae</taxon>
        <taxon>Andropogonodae</taxon>
        <taxon>Andropogoneae</taxon>
        <taxon>Tripsacinae</taxon>
        <taxon>Zea</taxon>
    </lineage>
</organism>
<dbReference type="PANTHER" id="PTHR31949">
    <property type="entry name" value="GASTRIC MUCIN-LIKE PROTEIN"/>
    <property type="match status" value="1"/>
</dbReference>
<protein>
    <submittedName>
        <fullName evidence="1">Proline-rich family protein</fullName>
    </submittedName>
</protein>
<reference evidence="1" key="1">
    <citation type="submission" date="2015-12" db="EMBL/GenBank/DDBJ databases">
        <title>Update maize B73 reference genome by single molecule sequencing technologies.</title>
        <authorList>
            <consortium name="Maize Genome Sequencing Project"/>
            <person name="Ware D."/>
        </authorList>
    </citation>
    <scope>NUCLEOTIDE SEQUENCE [LARGE SCALE GENOMIC DNA]</scope>
    <source>
        <tissue evidence="1">Seedling</tissue>
    </source>
</reference>
<accession>A0A1D6N8C8</accession>
<sequence length="156" mass="17570">MEDLLNTEIGKNDYDWLLTPPGTPRVPALDAAEKAPSSTVTKHTITRSSSTTRASRTFDKIWVAFVVHLYFPIASDLLLPRDEQLEPQIQAIPSQMVTDTSQIMAAAMGTSLEILVVLFHITVGAQLVPLIGKPLRQKMFCVNWIYMPIQDMRRWC</sequence>
<name>A0A1D6N8C8_MAIZE</name>